<proteinExistence type="inferred from homology"/>
<dbReference type="InterPro" id="IPR036223">
    <property type="entry name" value="CAP_C_sf"/>
</dbReference>
<dbReference type="InterPro" id="IPR017901">
    <property type="entry name" value="C-CAP_CF_C-like"/>
</dbReference>
<evidence type="ECO:0000256" key="2">
    <source>
        <dbReference type="SAM" id="MobiDB-lite"/>
    </source>
</evidence>
<name>A0A7S1A346_NOCSC</name>
<dbReference type="EMBL" id="HBFQ01021070">
    <property type="protein sequence ID" value="CAD8840362.1"/>
    <property type="molecule type" value="Transcribed_RNA"/>
</dbReference>
<organism evidence="4">
    <name type="scientific">Noctiluca scintillans</name>
    <name type="common">Sea sparkle</name>
    <name type="synonym">Red tide dinoflagellate</name>
    <dbReference type="NCBI Taxonomy" id="2966"/>
    <lineage>
        <taxon>Eukaryota</taxon>
        <taxon>Sar</taxon>
        <taxon>Alveolata</taxon>
        <taxon>Dinophyceae</taxon>
        <taxon>Noctilucales</taxon>
        <taxon>Noctilucaceae</taxon>
        <taxon>Noctiluca</taxon>
    </lineage>
</organism>
<dbReference type="InterPro" id="IPR016098">
    <property type="entry name" value="CAP/MinC_C"/>
</dbReference>
<dbReference type="Pfam" id="PF07986">
    <property type="entry name" value="TBCC"/>
    <property type="match status" value="1"/>
</dbReference>
<sequence>MRGYLWIRSEAFDHGVFNTSVRWTASKVLDFLGSLRVVVAKMHITLASWVEVTTSRCKGVALTEAEAVAYWHVFSVLQQSILGKNEDCLDIRIIGIVLMCQVFSPHRVRSDHIAMSTEMWPSNERANVSSPRHSPRGSSPRVAVASQSPVARGRDAAAALLNFVRQHFGHFLQITCFALTAEPDRVSTEEFDVLGLILGSGTPTLSESVPDLILRKTLPLKDLRKWVETNLTWNDKLYPAVEHGASSTDVGLARLVNISGLHKTTWFQRPSQPTTDFLNITSCTDCVIYITSQARFCLIAGCHECTIVMCAVSGVCTIQNCEKISVHVAAHCFKMENSIDSSAYLYSHVPPILTGDTRGIKLAPFNVIYSQMASVLQGANMRLEPEFVDVWAHPVCCTLGSPDGTMGGRSGQDDSNTSTYHFVHPKNFQPLVVPEASKHSLSRPTLCLPQVYDDALKARIEEMLSFHRQMADITDEAKRNHAQQAIQGHFRQWLQDTGKSRQLAELARMVQSGEHL</sequence>
<feature type="compositionally biased region" description="Low complexity" evidence="2">
    <location>
        <begin position="129"/>
        <end position="141"/>
    </location>
</feature>
<dbReference type="InterPro" id="IPR039589">
    <property type="entry name" value="TBCC1"/>
</dbReference>
<evidence type="ECO:0000256" key="1">
    <source>
        <dbReference type="ARBA" id="ARBA00008848"/>
    </source>
</evidence>
<comment type="similarity">
    <text evidence="1">Belongs to the TBCC family.</text>
</comment>
<feature type="region of interest" description="Disordered" evidence="2">
    <location>
        <begin position="124"/>
        <end position="148"/>
    </location>
</feature>
<dbReference type="AlphaFoldDB" id="A0A7S1A346"/>
<evidence type="ECO:0000259" key="3">
    <source>
        <dbReference type="PROSITE" id="PS51329"/>
    </source>
</evidence>
<dbReference type="PANTHER" id="PTHR16052:SF0">
    <property type="entry name" value="TBCC DOMAIN-CONTAINING PROTEIN 1"/>
    <property type="match status" value="1"/>
</dbReference>
<dbReference type="PROSITE" id="PS51329">
    <property type="entry name" value="C_CAP_COFACTOR_C"/>
    <property type="match status" value="1"/>
</dbReference>
<gene>
    <name evidence="4" type="ORF">NSCI0253_LOCUS14710</name>
</gene>
<protein>
    <recommendedName>
        <fullName evidence="3">C-CAP/cofactor C-like domain-containing protein</fullName>
    </recommendedName>
</protein>
<evidence type="ECO:0000313" key="4">
    <source>
        <dbReference type="EMBL" id="CAD8840362.1"/>
    </source>
</evidence>
<feature type="domain" description="C-CAP/cofactor C-like" evidence="3">
    <location>
        <begin position="239"/>
        <end position="380"/>
    </location>
</feature>
<dbReference type="InterPro" id="IPR012945">
    <property type="entry name" value="Tubulin-bd_cofactor_C_dom"/>
</dbReference>
<dbReference type="SUPFAM" id="SSF69340">
    <property type="entry name" value="C-terminal domain of adenylylcyclase associated protein"/>
    <property type="match status" value="1"/>
</dbReference>
<dbReference type="PANTHER" id="PTHR16052">
    <property type="entry name" value="TBCC DOMAIN-CONTAINING PROTEIN 1"/>
    <property type="match status" value="1"/>
</dbReference>
<dbReference type="Gene3D" id="2.160.20.70">
    <property type="match status" value="1"/>
</dbReference>
<accession>A0A7S1A346</accession>
<reference evidence="4" key="1">
    <citation type="submission" date="2021-01" db="EMBL/GenBank/DDBJ databases">
        <authorList>
            <person name="Corre E."/>
            <person name="Pelletier E."/>
            <person name="Niang G."/>
            <person name="Scheremetjew M."/>
            <person name="Finn R."/>
            <person name="Kale V."/>
            <person name="Holt S."/>
            <person name="Cochrane G."/>
            <person name="Meng A."/>
            <person name="Brown T."/>
            <person name="Cohen L."/>
        </authorList>
    </citation>
    <scope>NUCLEOTIDE SEQUENCE</scope>
</reference>